<protein>
    <submittedName>
        <fullName evidence="1">Uncharacterized protein</fullName>
    </submittedName>
</protein>
<evidence type="ECO:0000313" key="2">
    <source>
        <dbReference type="Proteomes" id="UP000319716"/>
    </source>
</evidence>
<proteinExistence type="predicted"/>
<dbReference type="AlphaFoldDB" id="A0A4Y1ZF75"/>
<organism evidence="1 2">
    <name type="scientific">Sporolactobacillus inulinus</name>
    <dbReference type="NCBI Taxonomy" id="2078"/>
    <lineage>
        <taxon>Bacteria</taxon>
        <taxon>Bacillati</taxon>
        <taxon>Bacillota</taxon>
        <taxon>Bacilli</taxon>
        <taxon>Bacillales</taxon>
        <taxon>Sporolactobacillaceae</taxon>
        <taxon>Sporolactobacillus</taxon>
    </lineage>
</organism>
<reference evidence="1 2" key="1">
    <citation type="submission" date="2017-11" db="EMBL/GenBank/DDBJ databases">
        <title>Draft Genome Sequence of Sporolactobacillus inulinus NBRC 111894 Isolated from Koso, a Japanese Sugar-Vegetable Fermented Beverage.</title>
        <authorList>
            <person name="Chiou T.Y."/>
            <person name="Oshima K."/>
            <person name="Suda W."/>
            <person name="Hattori M."/>
            <person name="Takahashi T."/>
        </authorList>
    </citation>
    <scope>NUCLEOTIDE SEQUENCE [LARGE SCALE GENOMIC DNA]</scope>
    <source>
        <strain evidence="1 2">NBRC111894</strain>
    </source>
</reference>
<dbReference type="Proteomes" id="UP000319716">
    <property type="component" value="Unassembled WGS sequence"/>
</dbReference>
<name>A0A4Y1ZF75_9BACL</name>
<evidence type="ECO:0000313" key="1">
    <source>
        <dbReference type="EMBL" id="GAY77777.1"/>
    </source>
</evidence>
<accession>A0A4Y1ZF75</accession>
<dbReference type="EMBL" id="BEXB01000032">
    <property type="protein sequence ID" value="GAY77777.1"/>
    <property type="molecule type" value="Genomic_DNA"/>
</dbReference>
<comment type="caution">
    <text evidence="1">The sequence shown here is derived from an EMBL/GenBank/DDBJ whole genome shotgun (WGS) entry which is preliminary data.</text>
</comment>
<gene>
    <name evidence="1" type="ORF">NBRC111894_3331</name>
</gene>
<sequence length="37" mass="4191">MLTARASPHPFWTLIAALLANINGFVFCHRITYPSLF</sequence>